<dbReference type="Gene3D" id="3.60.21.10">
    <property type="match status" value="2"/>
</dbReference>
<dbReference type="Proteomes" id="UP000095281">
    <property type="component" value="Unplaced"/>
</dbReference>
<dbReference type="GO" id="GO:0004722">
    <property type="term" value="F:protein serine/threonine phosphatase activity"/>
    <property type="evidence" value="ECO:0007669"/>
    <property type="project" value="UniProtKB-EC"/>
</dbReference>
<dbReference type="InterPro" id="IPR004843">
    <property type="entry name" value="Calcineurin-like_PHP"/>
</dbReference>
<evidence type="ECO:0000259" key="8">
    <source>
        <dbReference type="SMART" id="SM00156"/>
    </source>
</evidence>
<dbReference type="PANTHER" id="PTHR11668:SF510">
    <property type="entry name" value="SERINE_THREONINE-PROTEIN PHOSPHATASE"/>
    <property type="match status" value="1"/>
</dbReference>
<reference evidence="10" key="1">
    <citation type="submission" date="2016-11" db="UniProtKB">
        <authorList>
            <consortium name="WormBaseParasite"/>
        </authorList>
    </citation>
    <scope>IDENTIFICATION</scope>
</reference>
<evidence type="ECO:0000256" key="7">
    <source>
        <dbReference type="ARBA" id="ARBA00048336"/>
    </source>
</evidence>
<dbReference type="GO" id="GO:0046872">
    <property type="term" value="F:metal ion binding"/>
    <property type="evidence" value="ECO:0007669"/>
    <property type="project" value="UniProtKB-KW"/>
</dbReference>
<dbReference type="AlphaFoldDB" id="A0A1I8BM53"/>
<organism evidence="9 10">
    <name type="scientific">Meloidogyne hapla</name>
    <name type="common">Root-knot nematode worm</name>
    <dbReference type="NCBI Taxonomy" id="6305"/>
    <lineage>
        <taxon>Eukaryota</taxon>
        <taxon>Metazoa</taxon>
        <taxon>Ecdysozoa</taxon>
        <taxon>Nematoda</taxon>
        <taxon>Chromadorea</taxon>
        <taxon>Rhabditida</taxon>
        <taxon>Tylenchina</taxon>
        <taxon>Tylenchomorpha</taxon>
        <taxon>Tylenchoidea</taxon>
        <taxon>Meloidogynidae</taxon>
        <taxon>Meloidogyninae</taxon>
        <taxon>Meloidogyne</taxon>
    </lineage>
</organism>
<dbReference type="PANTHER" id="PTHR11668">
    <property type="entry name" value="SERINE/THREONINE PROTEIN PHOSPHATASE"/>
    <property type="match status" value="1"/>
</dbReference>
<dbReference type="SMART" id="SM00156">
    <property type="entry name" value="PP2Ac"/>
    <property type="match status" value="1"/>
</dbReference>
<keyword evidence="9" id="KW-1185">Reference proteome</keyword>
<keyword evidence="3" id="KW-0378">Hydrolase</keyword>
<keyword evidence="5" id="KW-0464">Manganese</keyword>
<dbReference type="SUPFAM" id="SSF56300">
    <property type="entry name" value="Metallo-dependent phosphatases"/>
    <property type="match status" value="1"/>
</dbReference>
<evidence type="ECO:0000256" key="3">
    <source>
        <dbReference type="ARBA" id="ARBA00022801"/>
    </source>
</evidence>
<dbReference type="GO" id="GO:0005737">
    <property type="term" value="C:cytoplasm"/>
    <property type="evidence" value="ECO:0007669"/>
    <property type="project" value="TreeGrafter"/>
</dbReference>
<comment type="catalytic activity">
    <reaction evidence="6">
        <text>O-phospho-L-seryl-[protein] + H2O = L-seryl-[protein] + phosphate</text>
        <dbReference type="Rhea" id="RHEA:20629"/>
        <dbReference type="Rhea" id="RHEA-COMP:9863"/>
        <dbReference type="Rhea" id="RHEA-COMP:11604"/>
        <dbReference type="ChEBI" id="CHEBI:15377"/>
        <dbReference type="ChEBI" id="CHEBI:29999"/>
        <dbReference type="ChEBI" id="CHEBI:43474"/>
        <dbReference type="ChEBI" id="CHEBI:83421"/>
        <dbReference type="EC" id="3.1.3.16"/>
    </reaction>
</comment>
<dbReference type="InterPro" id="IPR050341">
    <property type="entry name" value="PP1_catalytic_subunit"/>
</dbReference>
<evidence type="ECO:0000256" key="1">
    <source>
        <dbReference type="ARBA" id="ARBA00013081"/>
    </source>
</evidence>
<evidence type="ECO:0000256" key="2">
    <source>
        <dbReference type="ARBA" id="ARBA00022723"/>
    </source>
</evidence>
<evidence type="ECO:0000256" key="6">
    <source>
        <dbReference type="ARBA" id="ARBA00047761"/>
    </source>
</evidence>
<dbReference type="PRINTS" id="PR00114">
    <property type="entry name" value="STPHPHTASE"/>
</dbReference>
<name>A0A1I8BM53_MELHA</name>
<evidence type="ECO:0000313" key="9">
    <source>
        <dbReference type="Proteomes" id="UP000095281"/>
    </source>
</evidence>
<dbReference type="WBParaSite" id="MhA1_Contig3184.frz3.gene1">
    <property type="protein sequence ID" value="MhA1_Contig3184.frz3.gene1"/>
    <property type="gene ID" value="MhA1_Contig3184.frz3.gene1"/>
</dbReference>
<dbReference type="InterPro" id="IPR029052">
    <property type="entry name" value="Metallo-depent_PP-like"/>
</dbReference>
<accession>A0A1I8BM53</accession>
<dbReference type="EC" id="3.1.3.16" evidence="1"/>
<evidence type="ECO:0000256" key="4">
    <source>
        <dbReference type="ARBA" id="ARBA00022912"/>
    </source>
</evidence>
<dbReference type="Pfam" id="PF16891">
    <property type="entry name" value="STPPase_N"/>
    <property type="match status" value="1"/>
</dbReference>
<dbReference type="Pfam" id="PF00149">
    <property type="entry name" value="Metallophos"/>
    <property type="match status" value="1"/>
</dbReference>
<keyword evidence="4" id="KW-0904">Protein phosphatase</keyword>
<evidence type="ECO:0000256" key="5">
    <source>
        <dbReference type="ARBA" id="ARBA00023211"/>
    </source>
</evidence>
<protein>
    <recommendedName>
        <fullName evidence="1">protein-serine/threonine phosphatase</fullName>
        <ecNumber evidence="1">3.1.3.16</ecNumber>
    </recommendedName>
</protein>
<keyword evidence="2" id="KW-0479">Metal-binding</keyword>
<evidence type="ECO:0000313" key="10">
    <source>
        <dbReference type="WBParaSite" id="MhA1_Contig3184.frz3.gene1"/>
    </source>
</evidence>
<sequence length="186" mass="21335">MTADGLDVDNLITRLLEVRGCRPGKTVQMTENEIRVLCIKAREIFLSQPILLELEAPLKICGKRRFSIKLWKTFTDCFNCLPIAALIDEKIFCCHGGLSPDLQNMEQIRRIMRPTDVPDTGLLCDLLWSDPDKDVQGWGENDRGVSFTFGPDVVAKFLNRHDLDLICRAHQVNYQILYLIKNVFLR</sequence>
<dbReference type="InterPro" id="IPR031675">
    <property type="entry name" value="STPPase_N"/>
</dbReference>
<dbReference type="GO" id="GO:0005634">
    <property type="term" value="C:nucleus"/>
    <property type="evidence" value="ECO:0007669"/>
    <property type="project" value="TreeGrafter"/>
</dbReference>
<proteinExistence type="predicted"/>
<comment type="catalytic activity">
    <reaction evidence="7">
        <text>O-phospho-L-threonyl-[protein] + H2O = L-threonyl-[protein] + phosphate</text>
        <dbReference type="Rhea" id="RHEA:47004"/>
        <dbReference type="Rhea" id="RHEA-COMP:11060"/>
        <dbReference type="Rhea" id="RHEA-COMP:11605"/>
        <dbReference type="ChEBI" id="CHEBI:15377"/>
        <dbReference type="ChEBI" id="CHEBI:30013"/>
        <dbReference type="ChEBI" id="CHEBI:43474"/>
        <dbReference type="ChEBI" id="CHEBI:61977"/>
        <dbReference type="EC" id="3.1.3.16"/>
    </reaction>
</comment>
<dbReference type="InterPro" id="IPR006186">
    <property type="entry name" value="Ser/Thr-sp_prot-phosphatase"/>
</dbReference>
<feature type="domain" description="Serine/threonine specific protein phosphatases" evidence="8">
    <location>
        <begin position="29"/>
        <end position="183"/>
    </location>
</feature>